<dbReference type="EMBL" id="SJSK01000003">
    <property type="protein sequence ID" value="TCC90084.1"/>
    <property type="molecule type" value="Genomic_DNA"/>
</dbReference>
<dbReference type="PROSITE" id="PS51257">
    <property type="entry name" value="PROKAR_LIPOPROTEIN"/>
    <property type="match status" value="1"/>
</dbReference>
<comment type="caution">
    <text evidence="3">The sequence shown here is derived from an EMBL/GenBank/DDBJ whole genome shotgun (WGS) entry which is preliminary data.</text>
</comment>
<feature type="chain" id="PRO_5020996091" evidence="1">
    <location>
        <begin position="23"/>
        <end position="321"/>
    </location>
</feature>
<reference evidence="3 4" key="1">
    <citation type="submission" date="2019-02" db="EMBL/GenBank/DDBJ databases">
        <title>Pedobacter sp. RP-1-13 sp. nov., isolated from Arctic soil.</title>
        <authorList>
            <person name="Dahal R.H."/>
        </authorList>
    </citation>
    <scope>NUCLEOTIDE SEQUENCE [LARGE SCALE GENOMIC DNA]</scope>
    <source>
        <strain evidence="3 4">RP-1-13</strain>
    </source>
</reference>
<dbReference type="Gene3D" id="2.60.40.1740">
    <property type="entry name" value="hypothetical protein (bacova_03559)"/>
    <property type="match status" value="1"/>
</dbReference>
<proteinExistence type="predicted"/>
<dbReference type="OrthoDB" id="740324at2"/>
<feature type="domain" description="BT-3987-like N-terminal" evidence="2">
    <location>
        <begin position="63"/>
        <end position="170"/>
    </location>
</feature>
<dbReference type="RefSeq" id="WP_131553487.1">
    <property type="nucleotide sequence ID" value="NZ_SJSK01000003.1"/>
</dbReference>
<dbReference type="AlphaFoldDB" id="A0A4R0MVY9"/>
<name>A0A4R0MVY9_9SPHI</name>
<evidence type="ECO:0000256" key="1">
    <source>
        <dbReference type="SAM" id="SignalP"/>
    </source>
</evidence>
<keyword evidence="1" id="KW-0732">Signal</keyword>
<feature type="signal peptide" evidence="1">
    <location>
        <begin position="1"/>
        <end position="22"/>
    </location>
</feature>
<organism evidence="3 4">
    <name type="scientific">Pedobacter frigiditerrae</name>
    <dbReference type="NCBI Taxonomy" id="2530452"/>
    <lineage>
        <taxon>Bacteria</taxon>
        <taxon>Pseudomonadati</taxon>
        <taxon>Bacteroidota</taxon>
        <taxon>Sphingobacteriia</taxon>
        <taxon>Sphingobacteriales</taxon>
        <taxon>Sphingobacteriaceae</taxon>
        <taxon>Pedobacter</taxon>
    </lineage>
</organism>
<dbReference type="InterPro" id="IPR013728">
    <property type="entry name" value="BT_3987-like_N"/>
</dbReference>
<dbReference type="Proteomes" id="UP000292884">
    <property type="component" value="Unassembled WGS sequence"/>
</dbReference>
<dbReference type="Pfam" id="PF08522">
    <property type="entry name" value="BT_3987-like_N"/>
    <property type="match status" value="1"/>
</dbReference>
<protein>
    <submittedName>
        <fullName evidence="3">DUF1735 domain-containing protein</fullName>
    </submittedName>
</protein>
<gene>
    <name evidence="3" type="ORF">EZ428_12405</name>
</gene>
<evidence type="ECO:0000313" key="3">
    <source>
        <dbReference type="EMBL" id="TCC90084.1"/>
    </source>
</evidence>
<sequence length="321" mass="33836">MKKYIYKSIGLLLAIVTLSSCLKDDSLVLDPDKGTNVIEFQNLSEIVVHGSTIPLYSLSFEIANTPTIVPLTVSYSGPADGAPEDITINMGLGTQTMINNYNTEQGKTGAVGASNEPYVILPSNMFSLTSNSVVIRKGQKTATMNLSLNTSLFVIGVPYVVPLQITGTSSGTISGNFSKILVNVVPKNKYDGVYQSIAGTIQRYSAPTTPTVGDALNGSLAGNKDVSLVTLGANVNRITGLQWASNGGAVGGVDPILLTVDPATNLVTLSSGTAPSLKAIVGKDNKYDPATKTFTLNFDWNQTANKREVLGLVLKFKGARP</sequence>
<evidence type="ECO:0000259" key="2">
    <source>
        <dbReference type="Pfam" id="PF08522"/>
    </source>
</evidence>
<accession>A0A4R0MVY9</accession>
<keyword evidence="4" id="KW-1185">Reference proteome</keyword>
<evidence type="ECO:0000313" key="4">
    <source>
        <dbReference type="Proteomes" id="UP000292884"/>
    </source>
</evidence>